<evidence type="ECO:0000256" key="9">
    <source>
        <dbReference type="PIRSR" id="PIRSR000112-3"/>
    </source>
</evidence>
<keyword evidence="2 11" id="KW-0560">Oxidoreductase</keyword>
<feature type="binding site" evidence="8">
    <location>
        <position position="272"/>
    </location>
    <ligand>
        <name>glycerol</name>
        <dbReference type="ChEBI" id="CHEBI:17754"/>
    </ligand>
</feature>
<accession>A0A173QUJ9</accession>
<dbReference type="InterPro" id="IPR016205">
    <property type="entry name" value="Glycerol_DH"/>
</dbReference>
<keyword evidence="8" id="KW-0862">Zinc</keyword>
<dbReference type="GO" id="GO:0046872">
    <property type="term" value="F:metal ion binding"/>
    <property type="evidence" value="ECO:0007669"/>
    <property type="project" value="UniProtKB-KW"/>
</dbReference>
<feature type="binding site" evidence="9">
    <location>
        <begin position="114"/>
        <end position="117"/>
    </location>
    <ligand>
        <name>NAD(+)</name>
        <dbReference type="ChEBI" id="CHEBI:57540"/>
    </ligand>
</feature>
<dbReference type="GO" id="GO:0008888">
    <property type="term" value="F:glycerol dehydrogenase (NAD+) activity"/>
    <property type="evidence" value="ECO:0007669"/>
    <property type="project" value="UniProtKB-EC"/>
</dbReference>
<dbReference type="RefSeq" id="WP_009203915.1">
    <property type="nucleotide sequence ID" value="NZ_CYXT01000001.1"/>
</dbReference>
<gene>
    <name evidence="11" type="primary">gldA_1</name>
    <name evidence="11" type="ORF">ERS852425_00042</name>
    <name evidence="12" type="ORF">ERS852571_00288</name>
</gene>
<comment type="cofactor">
    <cofactor evidence="8">
        <name>Zn(2+)</name>
        <dbReference type="ChEBI" id="CHEBI:29105"/>
    </cofactor>
    <text evidence="8">Binds 1 zinc ion per subunit.</text>
</comment>
<dbReference type="CDD" id="cd08171">
    <property type="entry name" value="GlyDH-like"/>
    <property type="match status" value="1"/>
</dbReference>
<evidence type="ECO:0000259" key="10">
    <source>
        <dbReference type="Pfam" id="PF00465"/>
    </source>
</evidence>
<evidence type="ECO:0000256" key="1">
    <source>
        <dbReference type="ARBA" id="ARBA00022723"/>
    </source>
</evidence>
<feature type="domain" description="Alcohol dehydrogenase iron-type/glycerol dehydrogenase GldA" evidence="10">
    <location>
        <begin position="7"/>
        <end position="140"/>
    </location>
</feature>
<dbReference type="AlphaFoldDB" id="A0A173QUJ9"/>
<comment type="pathway">
    <text evidence="4">Polyol metabolism; glycerol fermentation; glycerone phosphate from glycerol (oxidative route): step 1/2.</text>
</comment>
<evidence type="ECO:0000256" key="6">
    <source>
        <dbReference type="ARBA" id="ARBA00040132"/>
    </source>
</evidence>
<evidence type="ECO:0000313" key="13">
    <source>
        <dbReference type="Proteomes" id="UP000095553"/>
    </source>
</evidence>
<feature type="binding site" evidence="8">
    <location>
        <position position="169"/>
    </location>
    <ligand>
        <name>glycerol</name>
        <dbReference type="ChEBI" id="CHEBI:17754"/>
    </ligand>
</feature>
<evidence type="ECO:0000313" key="11">
    <source>
        <dbReference type="EMBL" id="CUM69314.1"/>
    </source>
</evidence>
<evidence type="ECO:0000313" key="14">
    <source>
        <dbReference type="Proteomes" id="UP000095598"/>
    </source>
</evidence>
<dbReference type="Gene3D" id="3.40.50.1970">
    <property type="match status" value="1"/>
</dbReference>
<dbReference type="PANTHER" id="PTHR43616:SF5">
    <property type="entry name" value="GLYCEROL DEHYDROGENASE 1"/>
    <property type="match status" value="1"/>
</dbReference>
<comment type="catalytic activity">
    <reaction evidence="7">
        <text>glycerol + NAD(+) = dihydroxyacetone + NADH + H(+)</text>
        <dbReference type="Rhea" id="RHEA:13769"/>
        <dbReference type="ChEBI" id="CHEBI:15378"/>
        <dbReference type="ChEBI" id="CHEBI:16016"/>
        <dbReference type="ChEBI" id="CHEBI:17754"/>
        <dbReference type="ChEBI" id="CHEBI:57540"/>
        <dbReference type="ChEBI" id="CHEBI:57945"/>
        <dbReference type="EC" id="1.1.1.6"/>
    </reaction>
</comment>
<protein>
    <recommendedName>
        <fullName evidence="6">Glycerol dehydrogenase</fullName>
        <ecNumber evidence="5">1.1.1.6</ecNumber>
    </recommendedName>
</protein>
<dbReference type="EC" id="1.1.1.6" evidence="5"/>
<evidence type="ECO:0000256" key="3">
    <source>
        <dbReference type="ARBA" id="ARBA00023027"/>
    </source>
</evidence>
<evidence type="ECO:0000256" key="2">
    <source>
        <dbReference type="ARBA" id="ARBA00023002"/>
    </source>
</evidence>
<feature type="binding site" evidence="8">
    <location>
        <position position="253"/>
    </location>
    <ligand>
        <name>glycerol</name>
        <dbReference type="ChEBI" id="CHEBI:17754"/>
    </ligand>
</feature>
<feature type="binding site" evidence="9">
    <location>
        <position position="123"/>
    </location>
    <ligand>
        <name>NAD(+)</name>
        <dbReference type="ChEBI" id="CHEBI:57540"/>
    </ligand>
</feature>
<dbReference type="Pfam" id="PF00465">
    <property type="entry name" value="Fe-ADH"/>
    <property type="match status" value="1"/>
</dbReference>
<dbReference type="EMBL" id="CYXT01000001">
    <property type="protein sequence ID" value="CUM69314.1"/>
    <property type="molecule type" value="Genomic_DNA"/>
</dbReference>
<evidence type="ECO:0000313" key="12">
    <source>
        <dbReference type="EMBL" id="CUM74010.1"/>
    </source>
</evidence>
<dbReference type="SUPFAM" id="SSF56796">
    <property type="entry name" value="Dehydroquinate synthase-like"/>
    <property type="match status" value="1"/>
</dbReference>
<evidence type="ECO:0000256" key="5">
    <source>
        <dbReference type="ARBA" id="ARBA00039147"/>
    </source>
</evidence>
<keyword evidence="1 8" id="KW-0479">Metal-binding</keyword>
<feature type="binding site" evidence="9">
    <location>
        <begin position="92"/>
        <end position="96"/>
    </location>
    <ligand>
        <name>NAD(+)</name>
        <dbReference type="ChEBI" id="CHEBI:57540"/>
    </ligand>
</feature>
<dbReference type="InterPro" id="IPR001670">
    <property type="entry name" value="ADH_Fe/GldA"/>
</dbReference>
<evidence type="ECO:0000256" key="8">
    <source>
        <dbReference type="PIRSR" id="PIRSR000112-1"/>
    </source>
</evidence>
<sequence>MRKYYPNYSIGTDAYADIPMVCEKYGTKAVIIGGTHALAAAADLIKEAVADSNIMITGVFEYGGEASREHIDELNSHQEVIDADMIFACGGGKAIDTCKVLSQESNRPFFTFPTIASTCASCTSLGIIYHPDGSLREYSFQEKPSEWIFINTQVIANAPEKYLWAGIGDTMAKFYECTTSARGDNDLDHSTSMGVQISNLCARPLVKYGVEALEECRNHTPGKALEEVILGIIVSTGFVSNLVGIDLNTGLAHACYNGFTVCKSTEEHGHLHGEIVAYCILILLKVDHQEEEFKKIYEFSKNMGFPVKLADIHATIDDMDAVITKALSGIDVRVWPYEVTPDMILDAVKEIEQVAL</sequence>
<dbReference type="Proteomes" id="UP000095553">
    <property type="component" value="Unassembled WGS sequence"/>
</dbReference>
<dbReference type="PIRSF" id="PIRSF000112">
    <property type="entry name" value="Glycerol_dehydrogenase"/>
    <property type="match status" value="1"/>
</dbReference>
<dbReference type="Gene3D" id="1.20.1090.10">
    <property type="entry name" value="Dehydroquinate synthase-like - alpha domain"/>
    <property type="match status" value="1"/>
</dbReference>
<keyword evidence="3 9" id="KW-0520">NAD</keyword>
<reference evidence="13 14" key="1">
    <citation type="submission" date="2015-09" db="EMBL/GenBank/DDBJ databases">
        <authorList>
            <consortium name="Pathogen Informatics"/>
        </authorList>
    </citation>
    <scope>NUCLEOTIDE SEQUENCE [LARGE SCALE GENOMIC DNA]</scope>
    <source>
        <strain evidence="11 14">2789STDY5608868</strain>
        <strain evidence="12 13">2789STDY5834959</strain>
    </source>
</reference>
<evidence type="ECO:0000256" key="4">
    <source>
        <dbReference type="ARBA" id="ARBA00037918"/>
    </source>
</evidence>
<dbReference type="Proteomes" id="UP000095598">
    <property type="component" value="Unassembled WGS sequence"/>
</dbReference>
<feature type="binding site" evidence="9">
    <location>
        <position position="129"/>
    </location>
    <ligand>
        <name>NAD(+)</name>
        <dbReference type="ChEBI" id="CHEBI:57540"/>
    </ligand>
</feature>
<proteinExistence type="predicted"/>
<feature type="binding site" evidence="9">
    <location>
        <position position="125"/>
    </location>
    <ligand>
        <name>NAD(+)</name>
        <dbReference type="ChEBI" id="CHEBI:57540"/>
    </ligand>
</feature>
<dbReference type="EMBL" id="CYXY01000002">
    <property type="protein sequence ID" value="CUM74010.1"/>
    <property type="molecule type" value="Genomic_DNA"/>
</dbReference>
<evidence type="ECO:0000256" key="7">
    <source>
        <dbReference type="ARBA" id="ARBA00049006"/>
    </source>
</evidence>
<name>A0A173QUJ9_ANAHA</name>
<dbReference type="PANTHER" id="PTHR43616">
    <property type="entry name" value="GLYCEROL DEHYDROGENASE"/>
    <property type="match status" value="1"/>
</dbReference>
<organism evidence="11 14">
    <name type="scientific">Anaerostipes hadrus</name>
    <dbReference type="NCBI Taxonomy" id="649756"/>
    <lineage>
        <taxon>Bacteria</taxon>
        <taxon>Bacillati</taxon>
        <taxon>Bacillota</taxon>
        <taxon>Clostridia</taxon>
        <taxon>Lachnospirales</taxon>
        <taxon>Lachnospiraceae</taxon>
        <taxon>Anaerostipes</taxon>
    </lineage>
</organism>